<dbReference type="GeneID" id="59149818"/>
<organism evidence="2 3">
    <name type="scientific">Infirmifilum lucidum</name>
    <dbReference type="NCBI Taxonomy" id="2776706"/>
    <lineage>
        <taxon>Archaea</taxon>
        <taxon>Thermoproteota</taxon>
        <taxon>Thermoprotei</taxon>
        <taxon>Thermofilales</taxon>
        <taxon>Thermofilaceae</taxon>
        <taxon>Infirmifilum</taxon>
    </lineage>
</organism>
<proteinExistence type="predicted"/>
<sequence length="91" mass="10079">MSQQEVIYVGEKPASTYILEVLTLLKKGTRKLVIKARGHNISKAAQVTESVKRMTGGKIAYGQIKIYSEEVGEETEEKSVPVIEIEITSLL</sequence>
<dbReference type="RefSeq" id="WP_192818646.1">
    <property type="nucleotide sequence ID" value="NZ_CP062310.1"/>
</dbReference>
<reference evidence="2 3" key="1">
    <citation type="submission" date="2020-10" db="EMBL/GenBank/DDBJ databases">
        <title>Thermofilum lucidum 3507LT sp. nov. a novel member of Thermofilaceae family isolated from Chile hot spring, and proposal of description order Thermofilales.</title>
        <authorList>
            <person name="Zayulina K.S."/>
            <person name="Elcheninov A.G."/>
            <person name="Toshchakov S.V."/>
            <person name="Kublanov I.V."/>
        </authorList>
    </citation>
    <scope>NUCLEOTIDE SEQUENCE [LARGE SCALE GENOMIC DNA]</scope>
    <source>
        <strain evidence="2 3">3507LT</strain>
    </source>
</reference>
<dbReference type="InParanoid" id="A0A7L9FIC2"/>
<dbReference type="InterPro" id="IPR002775">
    <property type="entry name" value="DNA/RNA-bd_Alba-like"/>
</dbReference>
<feature type="domain" description="DNA/RNA-binding protein Alba-like" evidence="1">
    <location>
        <begin position="6"/>
        <end position="68"/>
    </location>
</feature>
<dbReference type="Proteomes" id="UP000594121">
    <property type="component" value="Chromosome"/>
</dbReference>
<evidence type="ECO:0000313" key="2">
    <source>
        <dbReference type="EMBL" id="QOJ78674.1"/>
    </source>
</evidence>
<dbReference type="KEGG" id="thel:IG193_07940"/>
<dbReference type="AlphaFoldDB" id="A0A7L9FIC2"/>
<name>A0A7L9FIC2_9CREN</name>
<dbReference type="Pfam" id="PF01918">
    <property type="entry name" value="Alba"/>
    <property type="match status" value="1"/>
</dbReference>
<keyword evidence="3" id="KW-1185">Reference proteome</keyword>
<protein>
    <submittedName>
        <fullName evidence="2">DNA-binding protein</fullName>
    </submittedName>
</protein>
<keyword evidence="2" id="KW-0238">DNA-binding</keyword>
<dbReference type="InterPro" id="IPR036882">
    <property type="entry name" value="Alba-like_dom_sf"/>
</dbReference>
<gene>
    <name evidence="2" type="ORF">IG193_07940</name>
</gene>
<evidence type="ECO:0000259" key="1">
    <source>
        <dbReference type="Pfam" id="PF01918"/>
    </source>
</evidence>
<dbReference type="SUPFAM" id="SSF82704">
    <property type="entry name" value="AlbA-like"/>
    <property type="match status" value="1"/>
</dbReference>
<accession>A0A7L9FIC2</accession>
<dbReference type="EMBL" id="CP062310">
    <property type="protein sequence ID" value="QOJ78674.1"/>
    <property type="molecule type" value="Genomic_DNA"/>
</dbReference>
<dbReference type="GO" id="GO:0003677">
    <property type="term" value="F:DNA binding"/>
    <property type="evidence" value="ECO:0007669"/>
    <property type="project" value="UniProtKB-KW"/>
</dbReference>
<evidence type="ECO:0000313" key="3">
    <source>
        <dbReference type="Proteomes" id="UP000594121"/>
    </source>
</evidence>
<dbReference type="Gene3D" id="3.30.110.20">
    <property type="entry name" value="Alba-like domain"/>
    <property type="match status" value="1"/>
</dbReference>